<dbReference type="AlphaFoldDB" id="A0A8T9Q2I9"/>
<organism evidence="1 2">
    <name type="scientific">Hymenobacter cellulosilyticus</name>
    <dbReference type="NCBI Taxonomy" id="2932248"/>
    <lineage>
        <taxon>Bacteria</taxon>
        <taxon>Pseudomonadati</taxon>
        <taxon>Bacteroidota</taxon>
        <taxon>Cytophagia</taxon>
        <taxon>Cytophagales</taxon>
        <taxon>Hymenobacteraceae</taxon>
        <taxon>Hymenobacter</taxon>
    </lineage>
</organism>
<dbReference type="KEGG" id="hcu:MUN79_14850"/>
<evidence type="ECO:0000313" key="1">
    <source>
        <dbReference type="EMBL" id="UOQ70058.1"/>
    </source>
</evidence>
<dbReference type="Proteomes" id="UP000831796">
    <property type="component" value="Chromosome"/>
</dbReference>
<keyword evidence="2" id="KW-1185">Reference proteome</keyword>
<sequence length="121" mass="13069">MLDVQSSLRIGPRKTLYAQADYNYLGYGTGNPQQRLGLGTGFGGSRWELRVGAARSKSYELPAGVNLWSGFVEAQALLTPRWQAGTFLTLGQPGQQQIGLRISHRIPGRNSGGACGCARCR</sequence>
<gene>
    <name evidence="1" type="ORF">MUN79_14850</name>
</gene>
<proteinExistence type="predicted"/>
<evidence type="ECO:0000313" key="2">
    <source>
        <dbReference type="Proteomes" id="UP000831796"/>
    </source>
</evidence>
<dbReference type="RefSeq" id="WP_244673482.1">
    <property type="nucleotide sequence ID" value="NZ_CP095046.1"/>
</dbReference>
<dbReference type="EMBL" id="CP095046">
    <property type="protein sequence ID" value="UOQ70058.1"/>
    <property type="molecule type" value="Genomic_DNA"/>
</dbReference>
<reference evidence="1" key="1">
    <citation type="submission" date="2022-04" db="EMBL/GenBank/DDBJ databases">
        <title>Hymenobacter sp. isolated from the air.</title>
        <authorList>
            <person name="Won M."/>
            <person name="Lee C.-M."/>
            <person name="Woen H.-Y."/>
            <person name="Kwon S.-W."/>
        </authorList>
    </citation>
    <scope>NUCLEOTIDE SEQUENCE</scope>
    <source>
        <strain evidence="1">5116S-3</strain>
    </source>
</reference>
<protein>
    <submittedName>
        <fullName evidence="1">Uncharacterized protein</fullName>
    </submittedName>
</protein>
<accession>A0A8T9Q2I9</accession>
<name>A0A8T9Q2I9_9BACT</name>